<dbReference type="AlphaFoldDB" id="A0A0G0PM81"/>
<comment type="caution">
    <text evidence="2">The sequence shown here is derived from an EMBL/GenBank/DDBJ whole genome shotgun (WGS) entry which is preliminary data.</text>
</comment>
<proteinExistence type="predicted"/>
<dbReference type="Proteomes" id="UP000034793">
    <property type="component" value="Unassembled WGS sequence"/>
</dbReference>
<sequence>MNNAKDEEGLEEKLKADGFDRVGK</sequence>
<organism evidence="2 3">
    <name type="scientific">Candidatus Woesebacteria bacterium GW2011_GWA1_39_8</name>
    <dbReference type="NCBI Taxonomy" id="1618552"/>
    <lineage>
        <taxon>Bacteria</taxon>
        <taxon>Candidatus Woeseibacteriota</taxon>
    </lineage>
</organism>
<protein>
    <submittedName>
        <fullName evidence="2">Uncharacterized protein</fullName>
    </submittedName>
</protein>
<name>A0A0G0PM81_9BACT</name>
<feature type="region of interest" description="Disordered" evidence="1">
    <location>
        <begin position="1"/>
        <end position="24"/>
    </location>
</feature>
<evidence type="ECO:0000313" key="3">
    <source>
        <dbReference type="Proteomes" id="UP000034793"/>
    </source>
</evidence>
<evidence type="ECO:0000256" key="1">
    <source>
        <dbReference type="SAM" id="MobiDB-lite"/>
    </source>
</evidence>
<evidence type="ECO:0000313" key="2">
    <source>
        <dbReference type="EMBL" id="KKR29028.1"/>
    </source>
</evidence>
<gene>
    <name evidence="2" type="ORF">UT61_C0037G0001</name>
</gene>
<dbReference type="EMBL" id="LBXL01000037">
    <property type="protein sequence ID" value="KKR29028.1"/>
    <property type="molecule type" value="Genomic_DNA"/>
</dbReference>
<feature type="non-terminal residue" evidence="2">
    <location>
        <position position="24"/>
    </location>
</feature>
<reference evidence="2 3" key="1">
    <citation type="journal article" date="2015" name="Nature">
        <title>rRNA introns, odd ribosomes, and small enigmatic genomes across a large radiation of phyla.</title>
        <authorList>
            <person name="Brown C.T."/>
            <person name="Hug L.A."/>
            <person name="Thomas B.C."/>
            <person name="Sharon I."/>
            <person name="Castelle C.J."/>
            <person name="Singh A."/>
            <person name="Wilkins M.J."/>
            <person name="Williams K.H."/>
            <person name="Banfield J.F."/>
        </authorList>
    </citation>
    <scope>NUCLEOTIDE SEQUENCE [LARGE SCALE GENOMIC DNA]</scope>
</reference>
<accession>A0A0G0PM81</accession>